<keyword evidence="7" id="KW-1185">Reference proteome</keyword>
<sequence length="123" mass="13575">LAVDVLDQLLELADDASLEVPMQRNGIKAYTLDLITAGTDPSTVTVEWAMSELLKHPEVLAKATEELDRVLGRDRLVVTEGDIPSLPYVESVVKETMHMHPVAPLLAQRLSREDTSFSGYDIC</sequence>
<dbReference type="GO" id="GO:0016705">
    <property type="term" value="F:oxidoreductase activity, acting on paired donors, with incorporation or reduction of molecular oxygen"/>
    <property type="evidence" value="ECO:0007669"/>
    <property type="project" value="InterPro"/>
</dbReference>
<protein>
    <submittedName>
        <fullName evidence="6">Uncharacterized protein</fullName>
    </submittedName>
</protein>
<comment type="similarity">
    <text evidence="1">Belongs to the cytochrome P450 family.</text>
</comment>
<evidence type="ECO:0000256" key="3">
    <source>
        <dbReference type="ARBA" id="ARBA00022723"/>
    </source>
</evidence>
<dbReference type="InterPro" id="IPR001128">
    <property type="entry name" value="Cyt_P450"/>
</dbReference>
<feature type="non-terminal residue" evidence="6">
    <location>
        <position position="1"/>
    </location>
</feature>
<dbReference type="GO" id="GO:0044550">
    <property type="term" value="P:secondary metabolite biosynthetic process"/>
    <property type="evidence" value="ECO:0007669"/>
    <property type="project" value="UniProtKB-ARBA"/>
</dbReference>
<dbReference type="InterPro" id="IPR036396">
    <property type="entry name" value="Cyt_P450_sf"/>
</dbReference>
<dbReference type="InterPro" id="IPR002401">
    <property type="entry name" value="Cyt_P450_E_grp-I"/>
</dbReference>
<dbReference type="PANTHER" id="PTHR47944:SF4">
    <property type="entry name" value="OS09G0441700 PROTEIN"/>
    <property type="match status" value="1"/>
</dbReference>
<proteinExistence type="inferred from homology"/>
<comment type="caution">
    <text evidence="6">The sequence shown here is derived from an EMBL/GenBank/DDBJ whole genome shotgun (WGS) entry which is preliminary data.</text>
</comment>
<dbReference type="SUPFAM" id="SSF48264">
    <property type="entry name" value="Cytochrome P450"/>
    <property type="match status" value="1"/>
</dbReference>
<keyword evidence="5" id="KW-0408">Iron</keyword>
<accession>A0A5J9WG91</accession>
<dbReference type="AlphaFoldDB" id="A0A5J9WG91"/>
<evidence type="ECO:0000256" key="4">
    <source>
        <dbReference type="ARBA" id="ARBA00023002"/>
    </source>
</evidence>
<dbReference type="OrthoDB" id="2789670at2759"/>
<dbReference type="PANTHER" id="PTHR47944">
    <property type="entry name" value="CYTOCHROME P450 98A9"/>
    <property type="match status" value="1"/>
</dbReference>
<dbReference type="GO" id="GO:0020037">
    <property type="term" value="F:heme binding"/>
    <property type="evidence" value="ECO:0007669"/>
    <property type="project" value="InterPro"/>
</dbReference>
<evidence type="ECO:0000256" key="5">
    <source>
        <dbReference type="ARBA" id="ARBA00023004"/>
    </source>
</evidence>
<dbReference type="Gene3D" id="1.10.630.10">
    <property type="entry name" value="Cytochrome P450"/>
    <property type="match status" value="1"/>
</dbReference>
<dbReference type="Proteomes" id="UP000324897">
    <property type="component" value="Chromosome 5"/>
</dbReference>
<reference evidence="6 7" key="1">
    <citation type="journal article" date="2019" name="Sci. Rep.">
        <title>A high-quality genome of Eragrostis curvula grass provides insights into Poaceae evolution and supports new strategies to enhance forage quality.</title>
        <authorList>
            <person name="Carballo J."/>
            <person name="Santos B.A.C.M."/>
            <person name="Zappacosta D."/>
            <person name="Garbus I."/>
            <person name="Selva J.P."/>
            <person name="Gallo C.A."/>
            <person name="Diaz A."/>
            <person name="Albertini E."/>
            <person name="Caccamo M."/>
            <person name="Echenique V."/>
        </authorList>
    </citation>
    <scope>NUCLEOTIDE SEQUENCE [LARGE SCALE GENOMIC DNA]</scope>
    <source>
        <strain evidence="7">cv. Victoria</strain>
        <tissue evidence="6">Leaf</tissue>
    </source>
</reference>
<dbReference type="Pfam" id="PF00067">
    <property type="entry name" value="p450"/>
    <property type="match status" value="1"/>
</dbReference>
<dbReference type="EMBL" id="RWGY01000004">
    <property type="protein sequence ID" value="TVU46965.1"/>
    <property type="molecule type" value="Genomic_DNA"/>
</dbReference>
<gene>
    <name evidence="6" type="ORF">EJB05_06539</name>
</gene>
<evidence type="ECO:0000256" key="1">
    <source>
        <dbReference type="ARBA" id="ARBA00010617"/>
    </source>
</evidence>
<keyword evidence="2" id="KW-0349">Heme</keyword>
<keyword evidence="3" id="KW-0479">Metal-binding</keyword>
<evidence type="ECO:0000256" key="2">
    <source>
        <dbReference type="ARBA" id="ARBA00022617"/>
    </source>
</evidence>
<dbReference type="GO" id="GO:0005506">
    <property type="term" value="F:iron ion binding"/>
    <property type="evidence" value="ECO:0007669"/>
    <property type="project" value="InterPro"/>
</dbReference>
<evidence type="ECO:0000313" key="6">
    <source>
        <dbReference type="EMBL" id="TVU46965.1"/>
    </source>
</evidence>
<dbReference type="PRINTS" id="PR00463">
    <property type="entry name" value="EP450I"/>
</dbReference>
<organism evidence="6 7">
    <name type="scientific">Eragrostis curvula</name>
    <name type="common">weeping love grass</name>
    <dbReference type="NCBI Taxonomy" id="38414"/>
    <lineage>
        <taxon>Eukaryota</taxon>
        <taxon>Viridiplantae</taxon>
        <taxon>Streptophyta</taxon>
        <taxon>Embryophyta</taxon>
        <taxon>Tracheophyta</taxon>
        <taxon>Spermatophyta</taxon>
        <taxon>Magnoliopsida</taxon>
        <taxon>Liliopsida</taxon>
        <taxon>Poales</taxon>
        <taxon>Poaceae</taxon>
        <taxon>PACMAD clade</taxon>
        <taxon>Chloridoideae</taxon>
        <taxon>Eragrostideae</taxon>
        <taxon>Eragrostidinae</taxon>
        <taxon>Eragrostis</taxon>
    </lineage>
</organism>
<keyword evidence="4" id="KW-0560">Oxidoreductase</keyword>
<dbReference type="GO" id="GO:0004497">
    <property type="term" value="F:monooxygenase activity"/>
    <property type="evidence" value="ECO:0007669"/>
    <property type="project" value="InterPro"/>
</dbReference>
<name>A0A5J9WG91_9POAL</name>
<evidence type="ECO:0000313" key="7">
    <source>
        <dbReference type="Proteomes" id="UP000324897"/>
    </source>
</evidence>